<dbReference type="Gramene" id="mRNA:HanXRQr2_Chr15g0711301">
    <property type="protein sequence ID" value="CDS:HanXRQr2_Chr15g0711301.1"/>
    <property type="gene ID" value="HanXRQr2_Chr15g0711301"/>
</dbReference>
<gene>
    <name evidence="2" type="ORF">HanXRQr2_Chr15g0711301</name>
</gene>
<dbReference type="Proteomes" id="UP000215914">
    <property type="component" value="Unassembled WGS sequence"/>
</dbReference>
<keyword evidence="3" id="KW-1185">Reference proteome</keyword>
<dbReference type="Pfam" id="PF00201">
    <property type="entry name" value="UDPGT"/>
    <property type="match status" value="1"/>
</dbReference>
<proteinExistence type="predicted"/>
<dbReference type="GO" id="GO:0008194">
    <property type="term" value="F:UDP-glycosyltransferase activity"/>
    <property type="evidence" value="ECO:0000318"/>
    <property type="project" value="GO_Central"/>
</dbReference>
<accession>A0A9K3E3A0</accession>
<name>A0A9K3E3A0_HELAN</name>
<dbReference type="SUPFAM" id="SSF53756">
    <property type="entry name" value="UDP-Glycosyltransferase/glycogen phosphorylase"/>
    <property type="match status" value="1"/>
</dbReference>
<reference evidence="2" key="1">
    <citation type="journal article" date="2017" name="Nature">
        <title>The sunflower genome provides insights into oil metabolism, flowering and Asterid evolution.</title>
        <authorList>
            <person name="Badouin H."/>
            <person name="Gouzy J."/>
            <person name="Grassa C.J."/>
            <person name="Murat F."/>
            <person name="Staton S.E."/>
            <person name="Cottret L."/>
            <person name="Lelandais-Briere C."/>
            <person name="Owens G.L."/>
            <person name="Carrere S."/>
            <person name="Mayjonade B."/>
            <person name="Legrand L."/>
            <person name="Gill N."/>
            <person name="Kane N.C."/>
            <person name="Bowers J.E."/>
            <person name="Hubner S."/>
            <person name="Bellec A."/>
            <person name="Berard A."/>
            <person name="Berges H."/>
            <person name="Blanchet N."/>
            <person name="Boniface M.C."/>
            <person name="Brunel D."/>
            <person name="Catrice O."/>
            <person name="Chaidir N."/>
            <person name="Claudel C."/>
            <person name="Donnadieu C."/>
            <person name="Faraut T."/>
            <person name="Fievet G."/>
            <person name="Helmstetter N."/>
            <person name="King M."/>
            <person name="Knapp S.J."/>
            <person name="Lai Z."/>
            <person name="Le Paslier M.C."/>
            <person name="Lippi Y."/>
            <person name="Lorenzon L."/>
            <person name="Mandel J.R."/>
            <person name="Marage G."/>
            <person name="Marchand G."/>
            <person name="Marquand E."/>
            <person name="Bret-Mestries E."/>
            <person name="Morien E."/>
            <person name="Nambeesan S."/>
            <person name="Nguyen T."/>
            <person name="Pegot-Espagnet P."/>
            <person name="Pouilly N."/>
            <person name="Raftis F."/>
            <person name="Sallet E."/>
            <person name="Schiex T."/>
            <person name="Thomas J."/>
            <person name="Vandecasteele C."/>
            <person name="Vares D."/>
            <person name="Vear F."/>
            <person name="Vautrin S."/>
            <person name="Crespi M."/>
            <person name="Mangin B."/>
            <person name="Burke J.M."/>
            <person name="Salse J."/>
            <person name="Munos S."/>
            <person name="Vincourt P."/>
            <person name="Rieseberg L.H."/>
            <person name="Langlade N.B."/>
        </authorList>
    </citation>
    <scope>NUCLEOTIDE SEQUENCE</scope>
    <source>
        <tissue evidence="2">Leaves</tissue>
    </source>
</reference>
<dbReference type="PANTHER" id="PTHR48045:SF27">
    <property type="entry name" value="TRANS-ZEATIN O-BETA-D-GLUCOSYLTRANSFERASE"/>
    <property type="match status" value="1"/>
</dbReference>
<dbReference type="EC" id="2.4.1.210" evidence="2"/>
<evidence type="ECO:0000313" key="3">
    <source>
        <dbReference type="Proteomes" id="UP000215914"/>
    </source>
</evidence>
<dbReference type="Gene3D" id="3.40.50.2000">
    <property type="entry name" value="Glycogen Phosphorylase B"/>
    <property type="match status" value="2"/>
</dbReference>
<dbReference type="EMBL" id="MNCJ02000330">
    <property type="protein sequence ID" value="KAF5766094.1"/>
    <property type="molecule type" value="Genomic_DNA"/>
</dbReference>
<dbReference type="AlphaFoldDB" id="A0A9K3E3A0"/>
<reference evidence="2" key="2">
    <citation type="submission" date="2020-06" db="EMBL/GenBank/DDBJ databases">
        <title>Helianthus annuus Genome sequencing and assembly Release 2.</title>
        <authorList>
            <person name="Gouzy J."/>
            <person name="Langlade N."/>
            <person name="Munos S."/>
        </authorList>
    </citation>
    <scope>NUCLEOTIDE SEQUENCE</scope>
    <source>
        <tissue evidence="2">Leaves</tissue>
    </source>
</reference>
<protein>
    <submittedName>
        <fullName evidence="2">Limonoid glucosyltransferase</fullName>
        <ecNumber evidence="2">2.4.1.210</ecNumber>
    </submittedName>
</protein>
<evidence type="ECO:0000313" key="2">
    <source>
        <dbReference type="EMBL" id="KAF5766094.1"/>
    </source>
</evidence>
<keyword evidence="2" id="KW-0328">Glycosyltransferase</keyword>
<evidence type="ECO:0000256" key="1">
    <source>
        <dbReference type="ARBA" id="ARBA00022679"/>
    </source>
</evidence>
<dbReference type="PANTHER" id="PTHR48045">
    <property type="entry name" value="UDP-GLYCOSYLTRANSFERASE 72B1"/>
    <property type="match status" value="1"/>
</dbReference>
<organism evidence="2 3">
    <name type="scientific">Helianthus annuus</name>
    <name type="common">Common sunflower</name>
    <dbReference type="NCBI Taxonomy" id="4232"/>
    <lineage>
        <taxon>Eukaryota</taxon>
        <taxon>Viridiplantae</taxon>
        <taxon>Streptophyta</taxon>
        <taxon>Embryophyta</taxon>
        <taxon>Tracheophyta</taxon>
        <taxon>Spermatophyta</taxon>
        <taxon>Magnoliopsida</taxon>
        <taxon>eudicotyledons</taxon>
        <taxon>Gunneridae</taxon>
        <taxon>Pentapetalae</taxon>
        <taxon>asterids</taxon>
        <taxon>campanulids</taxon>
        <taxon>Asterales</taxon>
        <taxon>Asteraceae</taxon>
        <taxon>Asteroideae</taxon>
        <taxon>Heliantheae alliance</taxon>
        <taxon>Heliantheae</taxon>
        <taxon>Helianthus</taxon>
    </lineage>
</organism>
<keyword evidence="1 2" id="KW-0808">Transferase</keyword>
<sequence>MPFLWVVRPGPSGNMDYVYPSSYMDRVGSRGKIVSWAPQQEVLNHPSVACFMSHCGWNSTMEGVSNGVPFVCWPYFADQFFNETYICGIWKTGVGLNKDETGIVTRGEIKSKVEQLVNNNIHKANALNLKEKLTDCLREGNSSNKNLNKFIDWLKEG</sequence>
<dbReference type="InterPro" id="IPR002213">
    <property type="entry name" value="UDP_glucos_trans"/>
</dbReference>
<dbReference type="GO" id="GO:0050645">
    <property type="term" value="F:limonoid glucosyltransferase activity"/>
    <property type="evidence" value="ECO:0007669"/>
    <property type="project" value="UniProtKB-EC"/>
</dbReference>
<dbReference type="CDD" id="cd03784">
    <property type="entry name" value="GT1_Gtf-like"/>
    <property type="match status" value="1"/>
</dbReference>
<comment type="caution">
    <text evidence="2">The sequence shown here is derived from an EMBL/GenBank/DDBJ whole genome shotgun (WGS) entry which is preliminary data.</text>
</comment>